<feature type="transmembrane region" description="Helical" evidence="6">
    <location>
        <begin position="43"/>
        <end position="68"/>
    </location>
</feature>
<keyword evidence="6" id="KW-1133">Transmembrane helix</keyword>
<dbReference type="PROSITE" id="PS50850">
    <property type="entry name" value="MFS"/>
    <property type="match status" value="1"/>
</dbReference>
<dbReference type="Pfam" id="PF07690">
    <property type="entry name" value="MFS_1"/>
    <property type="match status" value="1"/>
</dbReference>
<evidence type="ECO:0000256" key="1">
    <source>
        <dbReference type="ARBA" id="ARBA00004651"/>
    </source>
</evidence>
<keyword evidence="2" id="KW-0813">Transport</keyword>
<sequence length="353" mass="38352">MSKLGGWSTALLVICRLFQGISVGGQLPATLMYTVEMRPRKHWGYYGSLVMCGANVGTLVGNFVGAIIRSALTYEQLVAWGWRIPFLTGILNGLVAWFLHCKGKDHHPNRGVYHHEDDGENDDTREKFPLRNVLKKENLPALLSATLTPMLFGAGFYVSFVWMATYMQVLLKPGIENAFWVNAMALLFGVVLILPLTGILSDRVGRTKTMICGAISLGIVGPFMLWVISAGQAVSAFFAQWTIGVLLSLFGGPMNAWLVEKFPPDVRLTSAALGYDLAHCTASAFSPLIATVLVENVGPVAPSVIYPFFAVVAIIGMLISTKIHREGGIEEGEEDDDDGLDATIDDDLSTALL</sequence>
<feature type="transmembrane region" description="Helical" evidence="6">
    <location>
        <begin position="141"/>
        <end position="167"/>
    </location>
</feature>
<name>A0AAD8XXZ6_9STRA</name>
<dbReference type="SUPFAM" id="SSF103473">
    <property type="entry name" value="MFS general substrate transporter"/>
    <property type="match status" value="1"/>
</dbReference>
<feature type="transmembrane region" description="Helical" evidence="6">
    <location>
        <begin position="237"/>
        <end position="259"/>
    </location>
</feature>
<dbReference type="InterPro" id="IPR036259">
    <property type="entry name" value="MFS_trans_sf"/>
</dbReference>
<dbReference type="Gene3D" id="1.20.1250.20">
    <property type="entry name" value="MFS general substrate transporter like domains"/>
    <property type="match status" value="1"/>
</dbReference>
<dbReference type="EMBL" id="JATAAI010000032">
    <property type="protein sequence ID" value="KAK1735752.1"/>
    <property type="molecule type" value="Genomic_DNA"/>
</dbReference>
<dbReference type="InterPro" id="IPR011701">
    <property type="entry name" value="MFS"/>
</dbReference>
<evidence type="ECO:0000256" key="6">
    <source>
        <dbReference type="SAM" id="Phobius"/>
    </source>
</evidence>
<organism evidence="8 9">
    <name type="scientific">Skeletonema marinoi</name>
    <dbReference type="NCBI Taxonomy" id="267567"/>
    <lineage>
        <taxon>Eukaryota</taxon>
        <taxon>Sar</taxon>
        <taxon>Stramenopiles</taxon>
        <taxon>Ochrophyta</taxon>
        <taxon>Bacillariophyta</taxon>
        <taxon>Coscinodiscophyceae</taxon>
        <taxon>Thalassiosirophycidae</taxon>
        <taxon>Thalassiosirales</taxon>
        <taxon>Skeletonemataceae</taxon>
        <taxon>Skeletonema</taxon>
        <taxon>Skeletonema marinoi-dohrnii complex</taxon>
    </lineage>
</organism>
<evidence type="ECO:0000313" key="8">
    <source>
        <dbReference type="EMBL" id="KAK1735752.1"/>
    </source>
</evidence>
<comment type="caution">
    <text evidence="8">The sequence shown here is derived from an EMBL/GenBank/DDBJ whole genome shotgun (WGS) entry which is preliminary data.</text>
</comment>
<feature type="transmembrane region" description="Helical" evidence="6">
    <location>
        <begin position="80"/>
        <end position="100"/>
    </location>
</feature>
<feature type="transmembrane region" description="Helical" evidence="6">
    <location>
        <begin position="300"/>
        <end position="319"/>
    </location>
</feature>
<feature type="transmembrane region" description="Helical" evidence="6">
    <location>
        <begin position="211"/>
        <end position="231"/>
    </location>
</feature>
<keyword evidence="6" id="KW-0472">Membrane</keyword>
<dbReference type="GO" id="GO:0005886">
    <property type="term" value="C:plasma membrane"/>
    <property type="evidence" value="ECO:0007669"/>
    <property type="project" value="UniProtKB-SubCell"/>
</dbReference>
<dbReference type="InterPro" id="IPR051084">
    <property type="entry name" value="H+-coupled_symporters"/>
</dbReference>
<dbReference type="PANTHER" id="PTHR43528">
    <property type="entry name" value="ALPHA-KETOGLUTARATE PERMEASE"/>
    <property type="match status" value="1"/>
</dbReference>
<evidence type="ECO:0000256" key="5">
    <source>
        <dbReference type="SAM" id="MobiDB-lite"/>
    </source>
</evidence>
<feature type="region of interest" description="Disordered" evidence="5">
    <location>
        <begin position="329"/>
        <end position="353"/>
    </location>
</feature>
<dbReference type="InterPro" id="IPR020846">
    <property type="entry name" value="MFS_dom"/>
</dbReference>
<keyword evidence="6" id="KW-0812">Transmembrane</keyword>
<comment type="subcellular location">
    <subcellularLocation>
        <location evidence="1">Cell membrane</location>
        <topology evidence="1">Multi-pass membrane protein</topology>
    </subcellularLocation>
</comment>
<keyword evidence="3" id="KW-1003">Cell membrane</keyword>
<dbReference type="Proteomes" id="UP001224775">
    <property type="component" value="Unassembled WGS sequence"/>
</dbReference>
<evidence type="ECO:0000256" key="4">
    <source>
        <dbReference type="ARBA" id="ARBA00022847"/>
    </source>
</evidence>
<feature type="transmembrane region" description="Helical" evidence="6">
    <location>
        <begin position="271"/>
        <end position="294"/>
    </location>
</feature>
<keyword evidence="9" id="KW-1185">Reference proteome</keyword>
<evidence type="ECO:0000259" key="7">
    <source>
        <dbReference type="PROSITE" id="PS50850"/>
    </source>
</evidence>
<evidence type="ECO:0000313" key="9">
    <source>
        <dbReference type="Proteomes" id="UP001224775"/>
    </source>
</evidence>
<evidence type="ECO:0000256" key="2">
    <source>
        <dbReference type="ARBA" id="ARBA00022448"/>
    </source>
</evidence>
<reference evidence="8" key="1">
    <citation type="submission" date="2023-06" db="EMBL/GenBank/DDBJ databases">
        <title>Survivors Of The Sea: Transcriptome response of Skeletonema marinoi to long-term dormancy.</title>
        <authorList>
            <person name="Pinder M.I.M."/>
            <person name="Kourtchenko O."/>
            <person name="Robertson E.K."/>
            <person name="Larsson T."/>
            <person name="Maumus F."/>
            <person name="Osuna-Cruz C.M."/>
            <person name="Vancaester E."/>
            <person name="Stenow R."/>
            <person name="Vandepoele K."/>
            <person name="Ploug H."/>
            <person name="Bruchert V."/>
            <person name="Godhe A."/>
            <person name="Topel M."/>
        </authorList>
    </citation>
    <scope>NUCLEOTIDE SEQUENCE</scope>
    <source>
        <strain evidence="8">R05AC</strain>
    </source>
</reference>
<protein>
    <submittedName>
        <fullName evidence="8">Shikimate transporter-related protein</fullName>
    </submittedName>
</protein>
<gene>
    <name evidence="8" type="ORF">QTG54_013458</name>
</gene>
<feature type="transmembrane region" description="Helical" evidence="6">
    <location>
        <begin position="179"/>
        <end position="199"/>
    </location>
</feature>
<proteinExistence type="predicted"/>
<dbReference type="GO" id="GO:0015293">
    <property type="term" value="F:symporter activity"/>
    <property type="evidence" value="ECO:0007669"/>
    <property type="project" value="UniProtKB-KW"/>
</dbReference>
<accession>A0AAD8XXZ6</accession>
<feature type="domain" description="Major facilitator superfamily (MFS) profile" evidence="7">
    <location>
        <begin position="1"/>
        <end position="328"/>
    </location>
</feature>
<keyword evidence="4" id="KW-0769">Symport</keyword>
<dbReference type="AlphaFoldDB" id="A0AAD8XXZ6"/>
<evidence type="ECO:0000256" key="3">
    <source>
        <dbReference type="ARBA" id="ARBA00022475"/>
    </source>
</evidence>
<dbReference type="PANTHER" id="PTHR43528:SF1">
    <property type="entry name" value="ALPHA-KETOGLUTARATE PERMEASE"/>
    <property type="match status" value="1"/>
</dbReference>